<dbReference type="Pfam" id="PF01490">
    <property type="entry name" value="Aa_trans"/>
    <property type="match status" value="1"/>
</dbReference>
<feature type="domain" description="Amino acid transporter transmembrane" evidence="13">
    <location>
        <begin position="81"/>
        <end position="455"/>
    </location>
</feature>
<gene>
    <name evidence="14" type="primary">SLC38A11</name>
    <name evidence="14" type="ORF">GZH46_01879</name>
</gene>
<dbReference type="PANTHER" id="PTHR22950:SF458">
    <property type="entry name" value="SODIUM-COUPLED NEUTRAL AMINO ACID TRANSPORTER 11-RELATED"/>
    <property type="match status" value="1"/>
</dbReference>
<keyword evidence="5" id="KW-0029">Amino-acid transport</keyword>
<keyword evidence="15" id="KW-1185">Reference proteome</keyword>
<feature type="region of interest" description="Disordered" evidence="11">
    <location>
        <begin position="1"/>
        <end position="59"/>
    </location>
</feature>
<keyword evidence="3" id="KW-0813">Transport</keyword>
<evidence type="ECO:0000256" key="5">
    <source>
        <dbReference type="ARBA" id="ARBA00022970"/>
    </source>
</evidence>
<evidence type="ECO:0000256" key="8">
    <source>
        <dbReference type="ARBA" id="ARBA00037101"/>
    </source>
</evidence>
<evidence type="ECO:0000256" key="11">
    <source>
        <dbReference type="SAM" id="MobiDB-lite"/>
    </source>
</evidence>
<evidence type="ECO:0000256" key="3">
    <source>
        <dbReference type="ARBA" id="ARBA00022448"/>
    </source>
</evidence>
<evidence type="ECO:0000256" key="9">
    <source>
        <dbReference type="ARBA" id="ARBA00040814"/>
    </source>
</evidence>
<feature type="transmembrane region" description="Helical" evidence="12">
    <location>
        <begin position="187"/>
        <end position="206"/>
    </location>
</feature>
<evidence type="ECO:0000313" key="15">
    <source>
        <dbReference type="Proteomes" id="UP000825002"/>
    </source>
</evidence>
<evidence type="ECO:0000256" key="10">
    <source>
        <dbReference type="ARBA" id="ARBA00041723"/>
    </source>
</evidence>
<feature type="transmembrane region" description="Helical" evidence="12">
    <location>
        <begin position="294"/>
        <end position="317"/>
    </location>
</feature>
<comment type="function">
    <text evidence="8">Putative sodium-dependent amino acid/proton antiporter.</text>
</comment>
<feature type="transmembrane region" description="Helical" evidence="12">
    <location>
        <begin position="259"/>
        <end position="282"/>
    </location>
</feature>
<evidence type="ECO:0000256" key="6">
    <source>
        <dbReference type="ARBA" id="ARBA00022989"/>
    </source>
</evidence>
<evidence type="ECO:0000259" key="13">
    <source>
        <dbReference type="Pfam" id="PF01490"/>
    </source>
</evidence>
<dbReference type="InterPro" id="IPR013057">
    <property type="entry name" value="AA_transpt_TM"/>
</dbReference>
<organism evidence="14 15">
    <name type="scientific">Fragariocoptes setiger</name>
    <dbReference type="NCBI Taxonomy" id="1670756"/>
    <lineage>
        <taxon>Eukaryota</taxon>
        <taxon>Metazoa</taxon>
        <taxon>Ecdysozoa</taxon>
        <taxon>Arthropoda</taxon>
        <taxon>Chelicerata</taxon>
        <taxon>Arachnida</taxon>
        <taxon>Acari</taxon>
        <taxon>Acariformes</taxon>
        <taxon>Trombidiformes</taxon>
        <taxon>Prostigmata</taxon>
        <taxon>Eupodina</taxon>
        <taxon>Eriophyoidea</taxon>
        <taxon>Phytoptidae</taxon>
        <taxon>Fragariocoptes</taxon>
    </lineage>
</organism>
<evidence type="ECO:0000313" key="14">
    <source>
        <dbReference type="EMBL" id="KAG9509596.1"/>
    </source>
</evidence>
<accession>A0ABQ7S866</accession>
<dbReference type="PANTHER" id="PTHR22950">
    <property type="entry name" value="AMINO ACID TRANSPORTER"/>
    <property type="match status" value="1"/>
</dbReference>
<comment type="subcellular location">
    <subcellularLocation>
        <location evidence="1">Membrane</location>
        <topology evidence="1">Multi-pass membrane protein</topology>
    </subcellularLocation>
</comment>
<comment type="caution">
    <text evidence="14">The sequence shown here is derived from an EMBL/GenBank/DDBJ whole genome shotgun (WGS) entry which is preliminary data.</text>
</comment>
<evidence type="ECO:0000256" key="2">
    <source>
        <dbReference type="ARBA" id="ARBA00008066"/>
    </source>
</evidence>
<proteinExistence type="inferred from homology"/>
<feature type="transmembrane region" description="Helical" evidence="12">
    <location>
        <begin position="83"/>
        <end position="103"/>
    </location>
</feature>
<feature type="compositionally biased region" description="Polar residues" evidence="11">
    <location>
        <begin position="13"/>
        <end position="39"/>
    </location>
</feature>
<sequence>MSREEAAHILRPISSTPAAPTSEGSGSNAVSTISGSPSASDPYDCSTERSPSFDTTSDTKNLVSVEQRRLQQQSHRSTTSFHIGLNYVNSILGSGIVGIPYALKQAGFGLGLFLLIAIALVTDYSLSLLVKSANLAGVTSYQDLVHVCFGGPGWFVVSMLQLIYPLIAMWSYNVIIADTVSKILPLASRNTIVFLSTVFITLPLSLQKNIARMSKISMISLFLIIYISGFVIVRFPYYSDLVGTSDDHYTILGDGIGTIVQAIAIICFSFQCHHSSFLLYGALEEPTQLRWDNVTHLAIGISLLVSFVFGISGYASFKALSEADLFENYCLSDRGANIARLLFAVTVALTYPVECFVVRDVIEKLLWASKDLLSDSHHLMITILIVISTYLLSTLTDCLGVVLELNGLMTGLPLAFILPSICYIKLESGSIFSKRKIYALLLAIFGVTIATIGALKVLSQTFLSGSSATDTCSHGLELDYCRTFNHSRKLEFPVSTNETMKHWSTNSTNNVPMG</sequence>
<feature type="transmembrane region" description="Helical" evidence="12">
    <location>
        <begin position="438"/>
        <end position="458"/>
    </location>
</feature>
<name>A0ABQ7S866_9ACAR</name>
<feature type="transmembrane region" description="Helical" evidence="12">
    <location>
        <begin position="408"/>
        <end position="426"/>
    </location>
</feature>
<keyword evidence="7 12" id="KW-0472">Membrane</keyword>
<dbReference type="Proteomes" id="UP000825002">
    <property type="component" value="Unassembled WGS sequence"/>
</dbReference>
<dbReference type="EMBL" id="JAIFTH010000407">
    <property type="protein sequence ID" value="KAG9509596.1"/>
    <property type="molecule type" value="Genomic_DNA"/>
</dbReference>
<comment type="similarity">
    <text evidence="2">Belongs to the amino acid/polyamine transporter 2 family.</text>
</comment>
<evidence type="ECO:0000256" key="12">
    <source>
        <dbReference type="SAM" id="Phobius"/>
    </source>
</evidence>
<protein>
    <recommendedName>
        <fullName evidence="9">Putative sodium-coupled neutral amino acid transporter 11</fullName>
    </recommendedName>
    <alternativeName>
        <fullName evidence="10">Solute carrier family 38 member 11</fullName>
    </alternativeName>
</protein>
<feature type="compositionally biased region" description="Polar residues" evidence="11">
    <location>
        <begin position="48"/>
        <end position="59"/>
    </location>
</feature>
<feature type="transmembrane region" description="Helical" evidence="12">
    <location>
        <begin position="218"/>
        <end position="239"/>
    </location>
</feature>
<feature type="transmembrane region" description="Helical" evidence="12">
    <location>
        <begin position="144"/>
        <end position="167"/>
    </location>
</feature>
<keyword evidence="6 12" id="KW-1133">Transmembrane helix</keyword>
<evidence type="ECO:0000256" key="4">
    <source>
        <dbReference type="ARBA" id="ARBA00022692"/>
    </source>
</evidence>
<feature type="transmembrane region" description="Helical" evidence="12">
    <location>
        <begin position="379"/>
        <end position="402"/>
    </location>
</feature>
<feature type="transmembrane region" description="Helical" evidence="12">
    <location>
        <begin position="337"/>
        <end position="358"/>
    </location>
</feature>
<evidence type="ECO:0000256" key="1">
    <source>
        <dbReference type="ARBA" id="ARBA00004141"/>
    </source>
</evidence>
<reference evidence="14 15" key="1">
    <citation type="submission" date="2020-10" db="EMBL/GenBank/DDBJ databases">
        <authorList>
            <person name="Klimov P.B."/>
            <person name="Dyachkov S.M."/>
            <person name="Chetverikov P.E."/>
        </authorList>
    </citation>
    <scope>NUCLEOTIDE SEQUENCE [LARGE SCALE GENOMIC DNA]</scope>
    <source>
        <strain evidence="14">BMOC 18-1129-001#AD2665</strain>
        <tissue evidence="14">Entire mites</tissue>
    </source>
</reference>
<feature type="transmembrane region" description="Helical" evidence="12">
    <location>
        <begin position="109"/>
        <end position="132"/>
    </location>
</feature>
<keyword evidence="4 12" id="KW-0812">Transmembrane</keyword>
<evidence type="ECO:0000256" key="7">
    <source>
        <dbReference type="ARBA" id="ARBA00023136"/>
    </source>
</evidence>